<reference evidence="3" key="1">
    <citation type="submission" date="2020-05" db="EMBL/GenBank/DDBJ databases">
        <authorList>
            <person name="Chiriac C."/>
            <person name="Salcher M."/>
            <person name="Ghai R."/>
            <person name="Kavagutti S V."/>
        </authorList>
    </citation>
    <scope>NUCLEOTIDE SEQUENCE</scope>
</reference>
<dbReference type="PANTHER" id="PTHR43685:SF2">
    <property type="entry name" value="GLYCOSYLTRANSFERASE 2-LIKE DOMAIN-CONTAINING PROTEIN"/>
    <property type="match status" value="1"/>
</dbReference>
<dbReference type="AlphaFoldDB" id="A0A6J7JA79"/>
<dbReference type="SUPFAM" id="SSF53448">
    <property type="entry name" value="Nucleotide-diphospho-sugar transferases"/>
    <property type="match status" value="1"/>
</dbReference>
<dbReference type="CDD" id="cd03801">
    <property type="entry name" value="GT4_PimA-like"/>
    <property type="match status" value="1"/>
</dbReference>
<sequence length="657" mass="72113">MSRDVAPANGGGIAAYVSALARLFSPHADVVLLTRAGNRSALEAAQQAGSLIAPGDGVEVIYVRDDPENGPGSYFTDLHRYSADVHDALVAHYGSRGPDLIEFPDYLGEGTVTVQAARTGAAWLRDTTVAVRAHTSVEMCSVLDGHVPVDFTSRMTFELERYALRHADVLLVGGGDIGGTYERFYDGAVAPVEAVRHPYLHAVQPPGVPVERGHDDLLHVLFLGRLERRKGIENLIRSIRESAQGVVLTVVGGDTDTAPRGLSMREHLELATPHDWRIRFLSEVPPQEVPGLFAGHDLVVVPSLWECWPNVALEALAAGVPVLSTPVGGLVEMVGAPDEQGERPGGWLSRDPSRGALAERLAQLIDDPSMVRRPEVATRAREQFDRLIDSAPILEAYDRLAGGAPRPGAPAPTRRARPVVTVVVPYYRLEDHIAETVRSALDQTYPNTRVVIVNDGSLAAEDRIVEELAENPRVSLVTQANSGLGAARNLGIRVSSSEYVLPLDADNVLEPTFVARALEVLEGDPSLAYVTTWSLYVDEDGVPQEGIDRGYQPIGNSSALIKENNVAGDAVALFRRGVFDDGYWYDEELTSFEDWYHYWRLHDAGRLGHVIPERLFRYRVRAMSMIREFGIESTARLLGEMQSRRREEEVEWCPWNA</sequence>
<dbReference type="InterPro" id="IPR001296">
    <property type="entry name" value="Glyco_trans_1"/>
</dbReference>
<name>A0A6J7JA79_9ZZZZ</name>
<proteinExistence type="predicted"/>
<dbReference type="Pfam" id="PF00535">
    <property type="entry name" value="Glycos_transf_2"/>
    <property type="match status" value="1"/>
</dbReference>
<dbReference type="GO" id="GO:0016757">
    <property type="term" value="F:glycosyltransferase activity"/>
    <property type="evidence" value="ECO:0007669"/>
    <property type="project" value="InterPro"/>
</dbReference>
<gene>
    <name evidence="3" type="ORF">UFOPK3564_02898</name>
</gene>
<evidence type="ECO:0000259" key="1">
    <source>
        <dbReference type="Pfam" id="PF00534"/>
    </source>
</evidence>
<evidence type="ECO:0000259" key="2">
    <source>
        <dbReference type="Pfam" id="PF00535"/>
    </source>
</evidence>
<feature type="domain" description="Glycosyl transferase family 1" evidence="1">
    <location>
        <begin position="219"/>
        <end position="375"/>
    </location>
</feature>
<protein>
    <submittedName>
        <fullName evidence="3">Unannotated protein</fullName>
    </submittedName>
</protein>
<dbReference type="Gene3D" id="3.40.50.2000">
    <property type="entry name" value="Glycogen Phosphorylase B"/>
    <property type="match status" value="1"/>
</dbReference>
<accession>A0A6J7JA79</accession>
<dbReference type="Pfam" id="PF00534">
    <property type="entry name" value="Glycos_transf_1"/>
    <property type="match status" value="1"/>
</dbReference>
<feature type="domain" description="Glycosyltransferase 2-like" evidence="2">
    <location>
        <begin position="421"/>
        <end position="579"/>
    </location>
</feature>
<dbReference type="InterPro" id="IPR050834">
    <property type="entry name" value="Glycosyltransf_2"/>
</dbReference>
<evidence type="ECO:0000313" key="3">
    <source>
        <dbReference type="EMBL" id="CAB4940198.1"/>
    </source>
</evidence>
<dbReference type="SUPFAM" id="SSF53756">
    <property type="entry name" value="UDP-Glycosyltransferase/glycogen phosphorylase"/>
    <property type="match status" value="1"/>
</dbReference>
<dbReference type="EMBL" id="CAFBMK010000236">
    <property type="protein sequence ID" value="CAB4940198.1"/>
    <property type="molecule type" value="Genomic_DNA"/>
</dbReference>
<dbReference type="InterPro" id="IPR001173">
    <property type="entry name" value="Glyco_trans_2-like"/>
</dbReference>
<dbReference type="CDD" id="cd00761">
    <property type="entry name" value="Glyco_tranf_GTA_type"/>
    <property type="match status" value="1"/>
</dbReference>
<dbReference type="InterPro" id="IPR029044">
    <property type="entry name" value="Nucleotide-diphossugar_trans"/>
</dbReference>
<dbReference type="Gene3D" id="3.90.550.10">
    <property type="entry name" value="Spore Coat Polysaccharide Biosynthesis Protein SpsA, Chain A"/>
    <property type="match status" value="1"/>
</dbReference>
<organism evidence="3">
    <name type="scientific">freshwater metagenome</name>
    <dbReference type="NCBI Taxonomy" id="449393"/>
    <lineage>
        <taxon>unclassified sequences</taxon>
        <taxon>metagenomes</taxon>
        <taxon>ecological metagenomes</taxon>
    </lineage>
</organism>
<dbReference type="PANTHER" id="PTHR43685">
    <property type="entry name" value="GLYCOSYLTRANSFERASE"/>
    <property type="match status" value="1"/>
</dbReference>